<evidence type="ECO:0000313" key="2">
    <source>
        <dbReference type="Proteomes" id="UP001476282"/>
    </source>
</evidence>
<accession>A0ABP9UHQ4</accession>
<gene>
    <name evidence="1" type="ORF">Hsar01_00403</name>
</gene>
<comment type="caution">
    <text evidence="1">The sequence shown here is derived from an EMBL/GenBank/DDBJ whole genome shotgun (WGS) entry which is preliminary data.</text>
</comment>
<dbReference type="Proteomes" id="UP001476282">
    <property type="component" value="Unassembled WGS sequence"/>
</dbReference>
<evidence type="ECO:0000313" key="1">
    <source>
        <dbReference type="EMBL" id="GAA5481196.1"/>
    </source>
</evidence>
<proteinExistence type="predicted"/>
<dbReference type="EMBL" id="BAABRI010000002">
    <property type="protein sequence ID" value="GAA5481196.1"/>
    <property type="molecule type" value="Genomic_DNA"/>
</dbReference>
<keyword evidence="2" id="KW-1185">Reference proteome</keyword>
<reference evidence="1 2" key="1">
    <citation type="submission" date="2024-02" db="EMBL/GenBank/DDBJ databases">
        <title>Haloferula sargassicola NBRC 104335.</title>
        <authorList>
            <person name="Ichikawa N."/>
            <person name="Katano-Makiyama Y."/>
            <person name="Hidaka K."/>
        </authorList>
    </citation>
    <scope>NUCLEOTIDE SEQUENCE [LARGE SCALE GENOMIC DNA]</scope>
    <source>
        <strain evidence="1 2">NBRC 104335</strain>
    </source>
</reference>
<protein>
    <submittedName>
        <fullName evidence="1">Uncharacterized protein</fullName>
    </submittedName>
</protein>
<name>A0ABP9UHQ4_9BACT</name>
<organism evidence="1 2">
    <name type="scientific">Haloferula sargassicola</name>
    <dbReference type="NCBI Taxonomy" id="490096"/>
    <lineage>
        <taxon>Bacteria</taxon>
        <taxon>Pseudomonadati</taxon>
        <taxon>Verrucomicrobiota</taxon>
        <taxon>Verrucomicrobiia</taxon>
        <taxon>Verrucomicrobiales</taxon>
        <taxon>Verrucomicrobiaceae</taxon>
        <taxon>Haloferula</taxon>
    </lineage>
</organism>
<sequence>MRPRRPRDGKRTGRPTALKATLLPPLTHDEIIAKLLKVEALFHGTDVAGEKQAAQSAMDRLNAQLGSVPEPPAEYQFSLPDPWKRKLFLALVRRHGLKPYRLPRQRYSTVMLNVSRSHLDRVLWPEYLELSKLLEKYLEEATTDIISRGVHGDLSEAAEQPNLPSM</sequence>